<comment type="caution">
    <text evidence="1">The sequence shown here is derived from an EMBL/GenBank/DDBJ whole genome shotgun (WGS) entry which is preliminary data.</text>
</comment>
<organism evidence="1 2">
    <name type="scientific">Anaeromyces robustus</name>
    <dbReference type="NCBI Taxonomy" id="1754192"/>
    <lineage>
        <taxon>Eukaryota</taxon>
        <taxon>Fungi</taxon>
        <taxon>Fungi incertae sedis</taxon>
        <taxon>Chytridiomycota</taxon>
        <taxon>Chytridiomycota incertae sedis</taxon>
        <taxon>Neocallimastigomycetes</taxon>
        <taxon>Neocallimastigales</taxon>
        <taxon>Neocallimastigaceae</taxon>
        <taxon>Anaeromyces</taxon>
    </lineage>
</organism>
<dbReference type="EMBL" id="MCFG01000086">
    <property type="protein sequence ID" value="ORX82817.1"/>
    <property type="molecule type" value="Genomic_DNA"/>
</dbReference>
<reference evidence="1 2" key="2">
    <citation type="submission" date="2016-08" db="EMBL/GenBank/DDBJ databases">
        <title>Pervasive Adenine N6-methylation of Active Genes in Fungi.</title>
        <authorList>
            <consortium name="DOE Joint Genome Institute"/>
            <person name="Mondo S.J."/>
            <person name="Dannebaum R.O."/>
            <person name="Kuo R.C."/>
            <person name="Labutti K."/>
            <person name="Haridas S."/>
            <person name="Kuo A."/>
            <person name="Salamov A."/>
            <person name="Ahrendt S.R."/>
            <person name="Lipzen A."/>
            <person name="Sullivan W."/>
            <person name="Andreopoulos W.B."/>
            <person name="Clum A."/>
            <person name="Lindquist E."/>
            <person name="Daum C."/>
            <person name="Ramamoorthy G.K."/>
            <person name="Gryganskyi A."/>
            <person name="Culley D."/>
            <person name="Magnuson J.K."/>
            <person name="James T.Y."/>
            <person name="O'Malley M.A."/>
            <person name="Stajich J.E."/>
            <person name="Spatafora J.W."/>
            <person name="Visel A."/>
            <person name="Grigoriev I.V."/>
        </authorList>
    </citation>
    <scope>NUCLEOTIDE SEQUENCE [LARGE SCALE GENOMIC DNA]</scope>
    <source>
        <strain evidence="1 2">S4</strain>
    </source>
</reference>
<keyword evidence="2" id="KW-1185">Reference proteome</keyword>
<dbReference type="Proteomes" id="UP000193944">
    <property type="component" value="Unassembled WGS sequence"/>
</dbReference>
<accession>A0A1Y1XAS1</accession>
<name>A0A1Y1XAS1_9FUNG</name>
<dbReference type="OrthoDB" id="10267435at2759"/>
<evidence type="ECO:0000313" key="1">
    <source>
        <dbReference type="EMBL" id="ORX82817.1"/>
    </source>
</evidence>
<sequence>MDFKLKLEEKLNTEVLIYISNDIEKKKFSCHLVILGYYAKNHEECFSLCYALRELADEILIPYIDFSVYKKIQSFRLEGSTKYGDIRFKYLYGCNDISSRFEDSLIGNTDNCVLITPTTIINKSVLKKSYNNCWSYNYL</sequence>
<proteinExistence type="predicted"/>
<dbReference type="AlphaFoldDB" id="A0A1Y1XAS1"/>
<evidence type="ECO:0000313" key="2">
    <source>
        <dbReference type="Proteomes" id="UP000193944"/>
    </source>
</evidence>
<reference evidence="1 2" key="1">
    <citation type="submission" date="2016-08" db="EMBL/GenBank/DDBJ databases">
        <title>A Parts List for Fungal Cellulosomes Revealed by Comparative Genomics.</title>
        <authorList>
            <consortium name="DOE Joint Genome Institute"/>
            <person name="Haitjema C.H."/>
            <person name="Gilmore S.P."/>
            <person name="Henske J.K."/>
            <person name="Solomon K.V."/>
            <person name="De Groot R."/>
            <person name="Kuo A."/>
            <person name="Mondo S.J."/>
            <person name="Salamov A.A."/>
            <person name="Labutti K."/>
            <person name="Zhao Z."/>
            <person name="Chiniquy J."/>
            <person name="Barry K."/>
            <person name="Brewer H.M."/>
            <person name="Purvine S.O."/>
            <person name="Wright A.T."/>
            <person name="Boxma B."/>
            <person name="Van Alen T."/>
            <person name="Hackstein J.H."/>
            <person name="Baker S.E."/>
            <person name="Grigoriev I.V."/>
            <person name="O'Malley M.A."/>
        </authorList>
    </citation>
    <scope>NUCLEOTIDE SEQUENCE [LARGE SCALE GENOMIC DNA]</scope>
    <source>
        <strain evidence="1 2">S4</strain>
    </source>
</reference>
<protein>
    <submittedName>
        <fullName evidence="1">Uncharacterized protein</fullName>
    </submittedName>
</protein>
<gene>
    <name evidence="1" type="ORF">BCR32DRAFT_326670</name>
</gene>